<dbReference type="EMBL" id="ACCL02000015">
    <property type="protein sequence ID" value="EET59840.1"/>
    <property type="molecule type" value="Genomic_DNA"/>
</dbReference>
<gene>
    <name evidence="1" type="ORF">BRYFOR_08214</name>
</gene>
<keyword evidence="2" id="KW-1185">Reference proteome</keyword>
<protein>
    <recommendedName>
        <fullName evidence="3">Sporulation initiation factor Spo0A C-terminal domain-containing protein</fullName>
    </recommendedName>
</protein>
<dbReference type="Proteomes" id="UP000005561">
    <property type="component" value="Unassembled WGS sequence"/>
</dbReference>
<evidence type="ECO:0000313" key="1">
    <source>
        <dbReference type="EMBL" id="EET59840.1"/>
    </source>
</evidence>
<dbReference type="AlphaFoldDB" id="C6LHV0"/>
<evidence type="ECO:0008006" key="3">
    <source>
        <dbReference type="Google" id="ProtNLM"/>
    </source>
</evidence>
<dbReference type="eggNOG" id="ENOG5032ZZU">
    <property type="taxonomic scope" value="Bacteria"/>
</dbReference>
<comment type="caution">
    <text evidence="1">The sequence shown here is derived from an EMBL/GenBank/DDBJ whole genome shotgun (WGS) entry which is preliminary data.</text>
</comment>
<proteinExistence type="predicted"/>
<name>C6LHV0_9FIRM</name>
<reference evidence="1" key="1">
    <citation type="submission" date="2009-07" db="EMBL/GenBank/DDBJ databases">
        <authorList>
            <person name="Weinstock G."/>
            <person name="Sodergren E."/>
            <person name="Clifton S."/>
            <person name="Fulton L."/>
            <person name="Fulton B."/>
            <person name="Courtney L."/>
            <person name="Fronick C."/>
            <person name="Harrison M."/>
            <person name="Strong C."/>
            <person name="Farmer C."/>
            <person name="Delahaunty K."/>
            <person name="Markovic C."/>
            <person name="Hall O."/>
            <person name="Minx P."/>
            <person name="Tomlinson C."/>
            <person name="Mitreva M."/>
            <person name="Nelson J."/>
            <person name="Hou S."/>
            <person name="Wollam A."/>
            <person name="Pepin K.H."/>
            <person name="Johnson M."/>
            <person name="Bhonagiri V."/>
            <person name="Nash W.E."/>
            <person name="Warren W."/>
            <person name="Chinwalla A."/>
            <person name="Mardis E.R."/>
            <person name="Wilson R.K."/>
        </authorList>
    </citation>
    <scope>NUCLEOTIDE SEQUENCE [LARGE SCALE GENOMIC DNA]</scope>
    <source>
        <strain evidence="1">DSM 14469</strain>
    </source>
</reference>
<accession>C6LHV0</accession>
<sequence>MGKAIQQEGLTMGKHLFERLARERNITVEEMRAIISARIEKGWNDPDPEKRAQWRKIPCEGEIPTPDEWLRYAVEKLQEEGREDLLRWYLTYNKV</sequence>
<evidence type="ECO:0000313" key="2">
    <source>
        <dbReference type="Proteomes" id="UP000005561"/>
    </source>
</evidence>
<organism evidence="1 2">
    <name type="scientific">Marvinbryantia formatexigens DSM 14469</name>
    <dbReference type="NCBI Taxonomy" id="478749"/>
    <lineage>
        <taxon>Bacteria</taxon>
        <taxon>Bacillati</taxon>
        <taxon>Bacillota</taxon>
        <taxon>Clostridia</taxon>
        <taxon>Lachnospirales</taxon>
        <taxon>Lachnospiraceae</taxon>
        <taxon>Marvinbryantia</taxon>
    </lineage>
</organism>